<keyword evidence="1" id="KW-0677">Repeat</keyword>
<dbReference type="STRING" id="796925.A0A137NZZ6"/>
<dbReference type="NCBIfam" id="TIGR00756">
    <property type="entry name" value="PPR"/>
    <property type="match status" value="1"/>
</dbReference>
<dbReference type="OMA" id="ITINHTH"/>
<feature type="repeat" description="PPR" evidence="2">
    <location>
        <begin position="652"/>
        <end position="686"/>
    </location>
</feature>
<dbReference type="AlphaFoldDB" id="A0A137NZZ6"/>
<dbReference type="OrthoDB" id="407658at2759"/>
<evidence type="ECO:0000313" key="4">
    <source>
        <dbReference type="Proteomes" id="UP000070444"/>
    </source>
</evidence>
<dbReference type="PANTHER" id="PTHR47932">
    <property type="entry name" value="ATPASE EXPRESSION PROTEIN 3"/>
    <property type="match status" value="1"/>
</dbReference>
<dbReference type="PROSITE" id="PS51375">
    <property type="entry name" value="PPR"/>
    <property type="match status" value="2"/>
</dbReference>
<dbReference type="PANTHER" id="PTHR47932:SF44">
    <property type="entry name" value="MIOREX COMPLEX COMPONENT 1"/>
    <property type="match status" value="1"/>
</dbReference>
<feature type="repeat" description="PPR" evidence="2">
    <location>
        <begin position="143"/>
        <end position="177"/>
    </location>
</feature>
<evidence type="ECO:0000256" key="2">
    <source>
        <dbReference type="PROSITE-ProRule" id="PRU00708"/>
    </source>
</evidence>
<dbReference type="InterPro" id="IPR011990">
    <property type="entry name" value="TPR-like_helical_dom_sf"/>
</dbReference>
<proteinExistence type="predicted"/>
<dbReference type="Proteomes" id="UP000070444">
    <property type="component" value="Unassembled WGS sequence"/>
</dbReference>
<accession>A0A137NZZ6</accession>
<organism evidence="3 4">
    <name type="scientific">Conidiobolus coronatus (strain ATCC 28846 / CBS 209.66 / NRRL 28638)</name>
    <name type="common">Delacroixia coronata</name>
    <dbReference type="NCBI Taxonomy" id="796925"/>
    <lineage>
        <taxon>Eukaryota</taxon>
        <taxon>Fungi</taxon>
        <taxon>Fungi incertae sedis</taxon>
        <taxon>Zoopagomycota</taxon>
        <taxon>Entomophthoromycotina</taxon>
        <taxon>Entomophthoromycetes</taxon>
        <taxon>Entomophthorales</taxon>
        <taxon>Ancylistaceae</taxon>
        <taxon>Conidiobolus</taxon>
    </lineage>
</organism>
<dbReference type="Pfam" id="PF13812">
    <property type="entry name" value="PPR_3"/>
    <property type="match status" value="2"/>
</dbReference>
<protein>
    <recommendedName>
        <fullName evidence="5">Pentacotripeptide-repeat region of PRORP domain-containing protein</fullName>
    </recommendedName>
</protein>
<evidence type="ECO:0008006" key="5">
    <source>
        <dbReference type="Google" id="ProtNLM"/>
    </source>
</evidence>
<dbReference type="InterPro" id="IPR002885">
    <property type="entry name" value="PPR_rpt"/>
</dbReference>
<dbReference type="Pfam" id="PF01535">
    <property type="entry name" value="PPR"/>
    <property type="match status" value="1"/>
</dbReference>
<dbReference type="EMBL" id="KQ964590">
    <property type="protein sequence ID" value="KXN68179.1"/>
    <property type="molecule type" value="Genomic_DNA"/>
</dbReference>
<sequence length="858" mass="98491">MIKSFNKKRYNAKYCTLFAHKLQTLYLLPQITINHTHLNNSLRSNTFSSVSYFSSSHSAINLKIDSSSDESEVFSNIKNAIKNRNLDEVIESYNSIPEDLLRKIPKYLFSEILNLVKNSRSSQKSKYILRALKDTKRFNLGLEEEAYNALAFSMASSKQYEDCWLLIQEMKRANYSPDTNIISLMILSLSSDGMTKSAFSLFQNAIADANNRDLTELYQAMIVGFKSRKDPENVNTLTIQMLKSDIDIPPTFFKHVLAYLFNCNHYDDATRIFLQLLKTNRNNTKLLEDSTIFVFMIKNLVLNHQYTNATRVLEQLFHNTISDSEKVNYPNEIISQIESENLPHYRQCLSTFYYYLIQNMSSASPSLITALEKHSTTMIPSLFMEKWEQTQNSVDLTKKSGKETLAFSNLYSSVKALISAGKLLEASSLIESSITSYKSDPYPVYNLLIKAYSNKLQEDKVHELISKMEKNQLSPNTITFELLYKLYKQTGNTSLSKKWYYIQKDTLQIPLSLKSYKYLMSLFSHHDPSFSRELLLDTIDSDTLPTSALINIALKPFVESSSYDLCDEFLNQLGSINIQFYHANFSYIIGSMAKHGALKEAENLLVTMQARFNLKPNTQICSALLKGYNISRDSSGTRRVFEFMIRNSIPLNQITYSILIQSAMLDENYTEVENLLKAMSNEGIKPNLITLSCLIGPHVGSQGIDGCNAFIDRLKDHQLAPDSKTHVLLLRSLSNMSNLDDCVKYFKTYWDSIIQSPEPYAFLLEIGTKNQDLMDGILSIHYDLVQSKKFQVTPTHFETLVRALIQWQRFEDLLKVIEEHKPFPDYSLPPYIQSVLSDSLYQENSPNDDLYNKLKSYL</sequence>
<keyword evidence="4" id="KW-1185">Reference proteome</keyword>
<reference evidence="3 4" key="1">
    <citation type="journal article" date="2015" name="Genome Biol. Evol.">
        <title>Phylogenomic analyses indicate that early fungi evolved digesting cell walls of algal ancestors of land plants.</title>
        <authorList>
            <person name="Chang Y."/>
            <person name="Wang S."/>
            <person name="Sekimoto S."/>
            <person name="Aerts A.L."/>
            <person name="Choi C."/>
            <person name="Clum A."/>
            <person name="LaButti K.M."/>
            <person name="Lindquist E.A."/>
            <person name="Yee Ngan C."/>
            <person name="Ohm R.A."/>
            <person name="Salamov A.A."/>
            <person name="Grigoriev I.V."/>
            <person name="Spatafora J.W."/>
            <person name="Berbee M.L."/>
        </authorList>
    </citation>
    <scope>NUCLEOTIDE SEQUENCE [LARGE SCALE GENOMIC DNA]</scope>
    <source>
        <strain evidence="3 4">NRRL 28638</strain>
    </source>
</reference>
<evidence type="ECO:0000313" key="3">
    <source>
        <dbReference type="EMBL" id="KXN68179.1"/>
    </source>
</evidence>
<evidence type="ECO:0000256" key="1">
    <source>
        <dbReference type="ARBA" id="ARBA00022737"/>
    </source>
</evidence>
<name>A0A137NZZ6_CONC2</name>
<dbReference type="Gene3D" id="1.25.40.10">
    <property type="entry name" value="Tetratricopeptide repeat domain"/>
    <property type="match status" value="3"/>
</dbReference>
<gene>
    <name evidence="3" type="ORF">CONCODRAFT_79858</name>
</gene>